<keyword evidence="3" id="KW-1185">Reference proteome</keyword>
<gene>
    <name evidence="2" type="ORF">Q5722_02650</name>
</gene>
<comment type="caution">
    <text evidence="2">The sequence shown here is derived from an EMBL/GenBank/DDBJ whole genome shotgun (WGS) entry which is preliminary data.</text>
</comment>
<evidence type="ECO:0000313" key="2">
    <source>
        <dbReference type="EMBL" id="MDO7867259.1"/>
    </source>
</evidence>
<dbReference type="RefSeq" id="WP_305026664.1">
    <property type="nucleotide sequence ID" value="NZ_JAUQTA010000001.1"/>
</dbReference>
<feature type="signal peptide" evidence="1">
    <location>
        <begin position="1"/>
        <end position="28"/>
    </location>
</feature>
<dbReference type="Proteomes" id="UP001233314">
    <property type="component" value="Unassembled WGS sequence"/>
</dbReference>
<reference evidence="2 3" key="1">
    <citation type="submission" date="2023-07" db="EMBL/GenBank/DDBJ databases">
        <title>Nocardioides sp. nov WY-20 isolated from soil.</title>
        <authorList>
            <person name="Liu B."/>
            <person name="Wan Y."/>
        </authorList>
    </citation>
    <scope>NUCLEOTIDE SEQUENCE [LARGE SCALE GENOMIC DNA]</scope>
    <source>
        <strain evidence="2 3">WY-20</strain>
    </source>
</reference>
<dbReference type="PROSITE" id="PS51257">
    <property type="entry name" value="PROKAR_LIPOPROTEIN"/>
    <property type="match status" value="1"/>
</dbReference>
<protein>
    <recommendedName>
        <fullName evidence="4">Trypsin-like peptidase domain-containing protein</fullName>
    </recommendedName>
</protein>
<evidence type="ECO:0000313" key="3">
    <source>
        <dbReference type="Proteomes" id="UP001233314"/>
    </source>
</evidence>
<proteinExistence type="predicted"/>
<evidence type="ECO:0000256" key="1">
    <source>
        <dbReference type="SAM" id="SignalP"/>
    </source>
</evidence>
<evidence type="ECO:0008006" key="4">
    <source>
        <dbReference type="Google" id="ProtNLM"/>
    </source>
</evidence>
<keyword evidence="1" id="KW-0732">Signal</keyword>
<dbReference type="EMBL" id="JAUQTA010000001">
    <property type="protein sequence ID" value="MDO7867259.1"/>
    <property type="molecule type" value="Genomic_DNA"/>
</dbReference>
<feature type="chain" id="PRO_5047413953" description="Trypsin-like peptidase domain-containing protein" evidence="1">
    <location>
        <begin position="29"/>
        <end position="312"/>
    </location>
</feature>
<dbReference type="InterPro" id="IPR043504">
    <property type="entry name" value="Peptidase_S1_PA_chymotrypsin"/>
</dbReference>
<dbReference type="Gene3D" id="2.40.10.10">
    <property type="entry name" value="Trypsin-like serine proteases"/>
    <property type="match status" value="1"/>
</dbReference>
<dbReference type="InterPro" id="IPR009003">
    <property type="entry name" value="Peptidase_S1_PA"/>
</dbReference>
<name>A0ABT9AXI1_9ACTN</name>
<organism evidence="2 3">
    <name type="scientific">Nocardioides jiangxiensis</name>
    <dbReference type="NCBI Taxonomy" id="3064524"/>
    <lineage>
        <taxon>Bacteria</taxon>
        <taxon>Bacillati</taxon>
        <taxon>Actinomycetota</taxon>
        <taxon>Actinomycetes</taxon>
        <taxon>Propionibacteriales</taxon>
        <taxon>Nocardioidaceae</taxon>
        <taxon>Nocardioides</taxon>
    </lineage>
</organism>
<dbReference type="SUPFAM" id="SSF50494">
    <property type="entry name" value="Trypsin-like serine proteases"/>
    <property type="match status" value="1"/>
</dbReference>
<sequence>MTTARRIGPRGRVALTGLLLLAGPAVSACDTEVATGVSAQASSSASGQVASPLTRRSDRWASAGEAVLTPGVQAYTAGGGQCTTNFVFTDADARVYLGQAAHCGSTGESSDTNGCDTGSVELGTRVIFREHGTPLDEGKRLAAGTLVYSSWRAMQHDNEHNAATCAYNDFALIRIDSADAKQVNPSVPFWGGPTGIDTDGVAAGDPVYSYGNSSLRFGLTEFSRQQGTARSDDAAADGWSHSLVSPTPGVPGDSGSAYLSGPGLALGTLSTLGLSIPIINSVGDLGRELRYAQAHSGIAGLALELGTTPFNG</sequence>
<accession>A0ABT9AXI1</accession>